<comment type="caution">
    <text evidence="4">The sequence shown here is derived from an EMBL/GenBank/DDBJ whole genome shotgun (WGS) entry which is preliminary data.</text>
</comment>
<sequence>MRRIGVISDTHGYREVIDIILEKTRDKHIDMWLHAGDLGDDARYMATKTNVPVIAVRGNNDRQRPLEPEEQLIPFEDTYIYMVHGHKIPYYNRIQELLYIGEAMEATLVVSGHTHYHASYEGQNCLYVNPGSPILPRDKSGGTFAIVTYQEGKFSVKFYYMNDL</sequence>
<evidence type="ECO:0000313" key="4">
    <source>
        <dbReference type="EMBL" id="KGF47852.1"/>
    </source>
</evidence>
<dbReference type="AlphaFoldDB" id="A0A096BYP0"/>
<proteinExistence type="inferred from homology"/>
<comment type="cofactor">
    <cofactor evidence="2">
        <name>a divalent metal cation</name>
        <dbReference type="ChEBI" id="CHEBI:60240"/>
    </cofactor>
</comment>
<keyword evidence="5" id="KW-1185">Reference proteome</keyword>
<organism evidence="4 5">
    <name type="scientific">Veillonella montpellierensis DNF00314</name>
    <dbReference type="NCBI Taxonomy" id="1401067"/>
    <lineage>
        <taxon>Bacteria</taxon>
        <taxon>Bacillati</taxon>
        <taxon>Bacillota</taxon>
        <taxon>Negativicutes</taxon>
        <taxon>Veillonellales</taxon>
        <taxon>Veillonellaceae</taxon>
        <taxon>Veillonella</taxon>
    </lineage>
</organism>
<accession>A0A096BYP0</accession>
<dbReference type="NCBIfam" id="TIGR00040">
    <property type="entry name" value="yfcE"/>
    <property type="match status" value="1"/>
</dbReference>
<dbReference type="Gene3D" id="3.60.21.10">
    <property type="match status" value="1"/>
</dbReference>
<gene>
    <name evidence="4" type="ORF">HMPREF0872_01810</name>
</gene>
<dbReference type="EC" id="3.1.4.-" evidence="2"/>
<dbReference type="InterPro" id="IPR000979">
    <property type="entry name" value="Phosphodiesterase_MJ0936/Vps29"/>
</dbReference>
<dbReference type="Proteomes" id="UP000029628">
    <property type="component" value="Unassembled WGS sequence"/>
</dbReference>
<dbReference type="eggNOG" id="COG0622">
    <property type="taxonomic scope" value="Bacteria"/>
</dbReference>
<evidence type="ECO:0000256" key="1">
    <source>
        <dbReference type="ARBA" id="ARBA00008950"/>
    </source>
</evidence>
<dbReference type="RefSeq" id="WP_038151417.1">
    <property type="nucleotide sequence ID" value="NZ_JRNT01000006.1"/>
</dbReference>
<dbReference type="GO" id="GO:0046872">
    <property type="term" value="F:metal ion binding"/>
    <property type="evidence" value="ECO:0007669"/>
    <property type="project" value="UniProtKB-KW"/>
</dbReference>
<dbReference type="Pfam" id="PF12850">
    <property type="entry name" value="Metallophos_2"/>
    <property type="match status" value="1"/>
</dbReference>
<comment type="similarity">
    <text evidence="1 2">Belongs to the metallophosphoesterase superfamily. YfcE family.</text>
</comment>
<dbReference type="InterPro" id="IPR029052">
    <property type="entry name" value="Metallo-depent_PP-like"/>
</dbReference>
<dbReference type="GO" id="GO:0016787">
    <property type="term" value="F:hydrolase activity"/>
    <property type="evidence" value="ECO:0007669"/>
    <property type="project" value="UniProtKB-UniRule"/>
</dbReference>
<protein>
    <recommendedName>
        <fullName evidence="2">Phosphoesterase</fullName>
        <ecNumber evidence="2">3.1.4.-</ecNumber>
    </recommendedName>
</protein>
<keyword evidence="2" id="KW-0479">Metal-binding</keyword>
<evidence type="ECO:0000256" key="2">
    <source>
        <dbReference type="RuleBase" id="RU362039"/>
    </source>
</evidence>
<dbReference type="InterPro" id="IPR024654">
    <property type="entry name" value="Calcineurin-like_PHP_lpxH"/>
</dbReference>
<dbReference type="SUPFAM" id="SSF56300">
    <property type="entry name" value="Metallo-dependent phosphatases"/>
    <property type="match status" value="1"/>
</dbReference>
<name>A0A096BYP0_9FIRM</name>
<evidence type="ECO:0000259" key="3">
    <source>
        <dbReference type="Pfam" id="PF12850"/>
    </source>
</evidence>
<dbReference type="PANTHER" id="PTHR11124">
    <property type="entry name" value="VACUOLAR SORTING PROTEIN VPS29"/>
    <property type="match status" value="1"/>
</dbReference>
<dbReference type="EMBL" id="JRNT01000006">
    <property type="protein sequence ID" value="KGF47852.1"/>
    <property type="molecule type" value="Genomic_DNA"/>
</dbReference>
<evidence type="ECO:0000313" key="5">
    <source>
        <dbReference type="Proteomes" id="UP000029628"/>
    </source>
</evidence>
<feature type="domain" description="Calcineurin-like phosphoesterase" evidence="3">
    <location>
        <begin position="3"/>
        <end position="151"/>
    </location>
</feature>
<reference evidence="4 5" key="1">
    <citation type="submission" date="2014-07" db="EMBL/GenBank/DDBJ databases">
        <authorList>
            <person name="McCorrison J."/>
            <person name="Sanka R."/>
            <person name="Torralba M."/>
            <person name="Gillis M."/>
            <person name="Haft D.H."/>
            <person name="Methe B."/>
            <person name="Sutton G."/>
            <person name="Nelson K.E."/>
        </authorList>
    </citation>
    <scope>NUCLEOTIDE SEQUENCE [LARGE SCALE GENOMIC DNA]</scope>
    <source>
        <strain evidence="4 5">DNF00314</strain>
    </source>
</reference>